<dbReference type="Gene3D" id="3.30.710.10">
    <property type="entry name" value="Potassium Channel Kv1.1, Chain A"/>
    <property type="match status" value="1"/>
</dbReference>
<comment type="caution">
    <text evidence="3">The sequence shown here is derived from an EMBL/GenBank/DDBJ whole genome shotgun (WGS) entry which is preliminary data.</text>
</comment>
<dbReference type="SUPFAM" id="SSF54695">
    <property type="entry name" value="POZ domain"/>
    <property type="match status" value="1"/>
</dbReference>
<dbReference type="InterPro" id="IPR011333">
    <property type="entry name" value="SKP1/BTB/POZ_sf"/>
</dbReference>
<evidence type="ECO:0000256" key="1">
    <source>
        <dbReference type="SAM" id="MobiDB-lite"/>
    </source>
</evidence>
<organism evidence="3 4">
    <name type="scientific">Diversispora eburnea</name>
    <dbReference type="NCBI Taxonomy" id="1213867"/>
    <lineage>
        <taxon>Eukaryota</taxon>
        <taxon>Fungi</taxon>
        <taxon>Fungi incertae sedis</taxon>
        <taxon>Mucoromycota</taxon>
        <taxon>Glomeromycotina</taxon>
        <taxon>Glomeromycetes</taxon>
        <taxon>Diversisporales</taxon>
        <taxon>Diversisporaceae</taxon>
        <taxon>Diversispora</taxon>
    </lineage>
</organism>
<proteinExistence type="predicted"/>
<dbReference type="EMBL" id="CAJVPK010000828">
    <property type="protein sequence ID" value="CAG8552479.1"/>
    <property type="molecule type" value="Genomic_DNA"/>
</dbReference>
<dbReference type="Pfam" id="PF00651">
    <property type="entry name" value="BTB"/>
    <property type="match status" value="1"/>
</dbReference>
<dbReference type="InterPro" id="IPR000210">
    <property type="entry name" value="BTB/POZ_dom"/>
</dbReference>
<gene>
    <name evidence="3" type="ORF">DEBURN_LOCUS7172</name>
</gene>
<sequence length="177" mass="20323">MSSRLNRYFSDSDDSLSDSSESNNSFDKAFSYFTSIPSAYAIRTLHEMGDQYYQDRKTAYAELQIEGLYDSNGTGTLQSFYIHREYLVSQSEYFNKIFNDVGSENSLIKISIPSPDTFEPLLEYLYTGNGDKWYDSLSIDNYTGAYENIVFFGLGKDVMNIWMDFYNTTVDSVNSNV</sequence>
<protein>
    <submittedName>
        <fullName evidence="3">7119_t:CDS:1</fullName>
    </submittedName>
</protein>
<dbReference type="AlphaFoldDB" id="A0A9N9B642"/>
<reference evidence="3" key="1">
    <citation type="submission" date="2021-06" db="EMBL/GenBank/DDBJ databases">
        <authorList>
            <person name="Kallberg Y."/>
            <person name="Tangrot J."/>
            <person name="Rosling A."/>
        </authorList>
    </citation>
    <scope>NUCLEOTIDE SEQUENCE</scope>
    <source>
        <strain evidence="3">AZ414A</strain>
    </source>
</reference>
<name>A0A9N9B642_9GLOM</name>
<dbReference type="Proteomes" id="UP000789706">
    <property type="component" value="Unassembled WGS sequence"/>
</dbReference>
<keyword evidence="4" id="KW-1185">Reference proteome</keyword>
<dbReference type="CDD" id="cd18186">
    <property type="entry name" value="BTB_POZ_ZBTB_KLHL-like"/>
    <property type="match status" value="1"/>
</dbReference>
<dbReference type="PROSITE" id="PS50097">
    <property type="entry name" value="BTB"/>
    <property type="match status" value="1"/>
</dbReference>
<feature type="region of interest" description="Disordered" evidence="1">
    <location>
        <begin position="1"/>
        <end position="23"/>
    </location>
</feature>
<accession>A0A9N9B642</accession>
<evidence type="ECO:0000313" key="4">
    <source>
        <dbReference type="Proteomes" id="UP000789706"/>
    </source>
</evidence>
<feature type="domain" description="BTB" evidence="2">
    <location>
        <begin position="78"/>
        <end position="129"/>
    </location>
</feature>
<evidence type="ECO:0000313" key="3">
    <source>
        <dbReference type="EMBL" id="CAG8552479.1"/>
    </source>
</evidence>
<evidence type="ECO:0000259" key="2">
    <source>
        <dbReference type="PROSITE" id="PS50097"/>
    </source>
</evidence>
<dbReference type="OrthoDB" id="194443at2759"/>